<accession>A0A6A4RTR8</accession>
<evidence type="ECO:0000256" key="1">
    <source>
        <dbReference type="SAM" id="MobiDB-lite"/>
    </source>
</evidence>
<feature type="region of interest" description="Disordered" evidence="1">
    <location>
        <begin position="62"/>
        <end position="100"/>
    </location>
</feature>
<comment type="caution">
    <text evidence="2">The sequence shown here is derived from an EMBL/GenBank/DDBJ whole genome shotgun (WGS) entry which is preliminary data.</text>
</comment>
<protein>
    <submittedName>
        <fullName evidence="2">Uncharacterized protein</fullName>
    </submittedName>
</protein>
<organism evidence="2 3">
    <name type="scientific">Scophthalmus maximus</name>
    <name type="common">Turbot</name>
    <name type="synonym">Psetta maxima</name>
    <dbReference type="NCBI Taxonomy" id="52904"/>
    <lineage>
        <taxon>Eukaryota</taxon>
        <taxon>Metazoa</taxon>
        <taxon>Chordata</taxon>
        <taxon>Craniata</taxon>
        <taxon>Vertebrata</taxon>
        <taxon>Euteleostomi</taxon>
        <taxon>Actinopterygii</taxon>
        <taxon>Neopterygii</taxon>
        <taxon>Teleostei</taxon>
        <taxon>Neoteleostei</taxon>
        <taxon>Acanthomorphata</taxon>
        <taxon>Carangaria</taxon>
        <taxon>Pleuronectiformes</taxon>
        <taxon>Pleuronectoidei</taxon>
        <taxon>Scophthalmidae</taxon>
        <taxon>Scophthalmus</taxon>
    </lineage>
</organism>
<evidence type="ECO:0000313" key="3">
    <source>
        <dbReference type="Proteomes" id="UP000438429"/>
    </source>
</evidence>
<gene>
    <name evidence="2" type="ORF">F2P81_020813</name>
</gene>
<dbReference type="Proteomes" id="UP000438429">
    <property type="component" value="Unassembled WGS sequence"/>
</dbReference>
<feature type="region of interest" description="Disordered" evidence="1">
    <location>
        <begin position="121"/>
        <end position="145"/>
    </location>
</feature>
<sequence length="203" mass="22699">MKIRVTRRRGGGALQLWRRRIKERRAGVDVDFCLCNAQPADSNEPFQECRTSDTVTDVQSAYCAPPTTNFSPIQSDSDPIEDDQDTPEEPESSPSPVLPPHWLSRMRLKIHIARLSELRSPGLRRSSASGRLTDTHLTRPCSSLFPTSSERTLAEEMLRQTNYPSNTPTKGKAVQTFHRLSEEHHSGSASLKHTSGFLASCIQ</sequence>
<proteinExistence type="predicted"/>
<feature type="compositionally biased region" description="Acidic residues" evidence="1">
    <location>
        <begin position="78"/>
        <end position="91"/>
    </location>
</feature>
<evidence type="ECO:0000313" key="2">
    <source>
        <dbReference type="EMBL" id="KAF0026076.1"/>
    </source>
</evidence>
<name>A0A6A4RTR8_SCOMX</name>
<dbReference type="EMBL" id="VEVO01000019">
    <property type="protein sequence ID" value="KAF0026076.1"/>
    <property type="molecule type" value="Genomic_DNA"/>
</dbReference>
<feature type="compositionally biased region" description="Polar residues" evidence="1">
    <location>
        <begin position="66"/>
        <end position="77"/>
    </location>
</feature>
<dbReference type="AlphaFoldDB" id="A0A6A4RTR8"/>
<reference evidence="2 3" key="1">
    <citation type="submission" date="2019-06" db="EMBL/GenBank/DDBJ databases">
        <title>Draft genomes of female and male turbot (Scophthalmus maximus).</title>
        <authorList>
            <person name="Xu H."/>
            <person name="Xu X.-W."/>
            <person name="Shao C."/>
            <person name="Chen S."/>
        </authorList>
    </citation>
    <scope>NUCLEOTIDE SEQUENCE [LARGE SCALE GENOMIC DNA]</scope>
    <source>
        <strain evidence="2">Ysfricsl-2016a</strain>
        <tissue evidence="2">Blood</tissue>
    </source>
</reference>